<dbReference type="EMBL" id="CASHTH010000322">
    <property type="protein sequence ID" value="CAI7997669.1"/>
    <property type="molecule type" value="Genomic_DNA"/>
</dbReference>
<evidence type="ECO:0000313" key="2">
    <source>
        <dbReference type="EMBL" id="CAI7997669.1"/>
    </source>
</evidence>
<evidence type="ECO:0008006" key="4">
    <source>
        <dbReference type="Google" id="ProtNLM"/>
    </source>
</evidence>
<name>A0AA35VXU2_GEOBA</name>
<dbReference type="SUPFAM" id="SSF48452">
    <property type="entry name" value="TPR-like"/>
    <property type="match status" value="1"/>
</dbReference>
<feature type="compositionally biased region" description="Polar residues" evidence="1">
    <location>
        <begin position="208"/>
        <end position="218"/>
    </location>
</feature>
<proteinExistence type="predicted"/>
<keyword evidence="3" id="KW-1185">Reference proteome</keyword>
<evidence type="ECO:0000256" key="1">
    <source>
        <dbReference type="SAM" id="MobiDB-lite"/>
    </source>
</evidence>
<gene>
    <name evidence="2" type="ORF">GBAR_LOCUS2208</name>
</gene>
<sequence length="299" mass="32236">MSSHTKAQLGKEAIRFALNGQWEQAVAANQQILDISPTDCEASNRLAKAQMELGNYSEARRTLEELRLHSPANVIGRKNLARLDRLQNRSEEASSLPAVTGRSPRMFIAESGKSCSTTLCKQTGLSDTLPVSAGDVVLLTAKDDGVTVNTLDGAYLGTLQRRLGRRLNRLMSGGNRYEAAVVGLEEAGLSVILRETGQAPALRHVVSFPSQTSESHQLSPIAEPDQIVPSPDEESDQVPSDAIDADDISDSVENAVLNMHDDTSVESVGMDDVPTLDTDEDVTAWSPATPPSADEEEWD</sequence>
<feature type="region of interest" description="Disordered" evidence="1">
    <location>
        <begin position="208"/>
        <end position="245"/>
    </location>
</feature>
<organism evidence="2 3">
    <name type="scientific">Geodia barretti</name>
    <name type="common">Barrett's horny sponge</name>
    <dbReference type="NCBI Taxonomy" id="519541"/>
    <lineage>
        <taxon>Eukaryota</taxon>
        <taxon>Metazoa</taxon>
        <taxon>Porifera</taxon>
        <taxon>Demospongiae</taxon>
        <taxon>Heteroscleromorpha</taxon>
        <taxon>Tetractinellida</taxon>
        <taxon>Astrophorina</taxon>
        <taxon>Geodiidae</taxon>
        <taxon>Geodia</taxon>
    </lineage>
</organism>
<dbReference type="InterPro" id="IPR011990">
    <property type="entry name" value="TPR-like_helical_dom_sf"/>
</dbReference>
<dbReference type="Gene3D" id="1.25.40.10">
    <property type="entry name" value="Tetratricopeptide repeat domain"/>
    <property type="match status" value="1"/>
</dbReference>
<evidence type="ECO:0000313" key="3">
    <source>
        <dbReference type="Proteomes" id="UP001174909"/>
    </source>
</evidence>
<reference evidence="2" key="1">
    <citation type="submission" date="2023-03" db="EMBL/GenBank/DDBJ databases">
        <authorList>
            <person name="Steffen K."/>
            <person name="Cardenas P."/>
        </authorList>
    </citation>
    <scope>NUCLEOTIDE SEQUENCE</scope>
</reference>
<comment type="caution">
    <text evidence="2">The sequence shown here is derived from an EMBL/GenBank/DDBJ whole genome shotgun (WGS) entry which is preliminary data.</text>
</comment>
<dbReference type="AlphaFoldDB" id="A0AA35VXU2"/>
<protein>
    <recommendedName>
        <fullName evidence="4">Tetratricopeptide repeat protein</fullName>
    </recommendedName>
</protein>
<accession>A0AA35VXU2</accession>
<dbReference type="Pfam" id="PF14559">
    <property type="entry name" value="TPR_19"/>
    <property type="match status" value="1"/>
</dbReference>
<feature type="region of interest" description="Disordered" evidence="1">
    <location>
        <begin position="260"/>
        <end position="299"/>
    </location>
</feature>
<dbReference type="Proteomes" id="UP001174909">
    <property type="component" value="Unassembled WGS sequence"/>
</dbReference>